<keyword evidence="1" id="KW-0489">Methyltransferase</keyword>
<gene>
    <name evidence="1" type="primary">rlmJ</name>
    <name evidence="2" type="ORF">ATO8_15032</name>
</gene>
<evidence type="ECO:0000313" key="2">
    <source>
        <dbReference type="EMBL" id="ETW11991.1"/>
    </source>
</evidence>
<feature type="site" description="Interaction with substrate rRNA" evidence="1">
    <location>
        <position position="4"/>
    </location>
</feature>
<dbReference type="HAMAP" id="MF_00934">
    <property type="entry name" value="23SrRNA_methyltr_J"/>
    <property type="match status" value="1"/>
</dbReference>
<dbReference type="EMBL" id="AQQW01000009">
    <property type="protein sequence ID" value="ETW11991.1"/>
    <property type="molecule type" value="Genomic_DNA"/>
</dbReference>
<keyword evidence="1" id="KW-0949">S-adenosyl-L-methionine</keyword>
<name>W4HIM4_9RHOB</name>
<dbReference type="STRING" id="1379903.ATO8_15032"/>
<dbReference type="EC" id="2.1.1.266" evidence="1"/>
<dbReference type="eggNOG" id="COG2961">
    <property type="taxonomic scope" value="Bacteria"/>
</dbReference>
<comment type="caution">
    <text evidence="2">The sequence shown here is derived from an EMBL/GenBank/DDBJ whole genome shotgun (WGS) entry which is preliminary data.</text>
</comment>
<feature type="binding site" evidence="1">
    <location>
        <position position="115"/>
    </location>
    <ligand>
        <name>S-adenosyl-L-methionine</name>
        <dbReference type="ChEBI" id="CHEBI:59789"/>
    </ligand>
</feature>
<feature type="binding site" evidence="1">
    <location>
        <position position="19"/>
    </location>
    <ligand>
        <name>S-adenosyl-L-methionine</name>
        <dbReference type="ChEBI" id="CHEBI:59789"/>
    </ligand>
</feature>
<dbReference type="InterPro" id="IPR007473">
    <property type="entry name" value="RlmJ"/>
</dbReference>
<comment type="subunit">
    <text evidence="1">Monomer.</text>
</comment>
<dbReference type="GO" id="GO:0070475">
    <property type="term" value="P:rRNA base methylation"/>
    <property type="evidence" value="ECO:0007669"/>
    <property type="project" value="UniProtKB-UniRule"/>
</dbReference>
<keyword evidence="1" id="KW-0808">Transferase</keyword>
<comment type="similarity">
    <text evidence="1">Belongs to the RlmJ family.</text>
</comment>
<feature type="binding site" evidence="1">
    <location>
        <position position="160"/>
    </location>
    <ligand>
        <name>S-adenosyl-L-methionine</name>
        <dbReference type="ChEBI" id="CHEBI:59789"/>
    </ligand>
</feature>
<comment type="function">
    <text evidence="1">Specifically methylates the adenine in position 2030 of 23S rRNA.</text>
</comment>
<organism evidence="2 3">
    <name type="scientific">Roseivivax marinus</name>
    <dbReference type="NCBI Taxonomy" id="1379903"/>
    <lineage>
        <taxon>Bacteria</taxon>
        <taxon>Pseudomonadati</taxon>
        <taxon>Pseudomonadota</taxon>
        <taxon>Alphaproteobacteria</taxon>
        <taxon>Rhodobacterales</taxon>
        <taxon>Roseobacteraceae</taxon>
        <taxon>Roseivivax</taxon>
    </lineage>
</organism>
<dbReference type="GO" id="GO:0036307">
    <property type="term" value="F:23S rRNA (adenine(2030)-N(6))-methyltransferase activity"/>
    <property type="evidence" value="ECO:0007669"/>
    <property type="project" value="UniProtKB-UniRule"/>
</dbReference>
<accession>W4HIM4</accession>
<dbReference type="Gene3D" id="3.40.50.150">
    <property type="entry name" value="Vaccinia Virus protein VP39"/>
    <property type="match status" value="1"/>
</dbReference>
<feature type="binding site" evidence="1">
    <location>
        <position position="97"/>
    </location>
    <ligand>
        <name>S-adenosyl-L-methionine</name>
        <dbReference type="ChEBI" id="CHEBI:59789"/>
    </ligand>
</feature>
<dbReference type="SUPFAM" id="SSF53335">
    <property type="entry name" value="S-adenosyl-L-methionine-dependent methyltransferases"/>
    <property type="match status" value="1"/>
</dbReference>
<feature type="binding site" evidence="1">
    <location>
        <begin position="139"/>
        <end position="140"/>
    </location>
    <ligand>
        <name>S-adenosyl-L-methionine</name>
        <dbReference type="ChEBI" id="CHEBI:59789"/>
    </ligand>
</feature>
<dbReference type="AlphaFoldDB" id="W4HIM4"/>
<comment type="catalytic activity">
    <reaction evidence="1">
        <text>adenosine(2030) in 23S rRNA + S-adenosyl-L-methionine = N(6)-methyladenosine(2030) in 23S rRNA + S-adenosyl-L-homocysteine + H(+)</text>
        <dbReference type="Rhea" id="RHEA:43736"/>
        <dbReference type="Rhea" id="RHEA-COMP:10668"/>
        <dbReference type="Rhea" id="RHEA-COMP:10669"/>
        <dbReference type="ChEBI" id="CHEBI:15378"/>
        <dbReference type="ChEBI" id="CHEBI:57856"/>
        <dbReference type="ChEBI" id="CHEBI:59789"/>
        <dbReference type="ChEBI" id="CHEBI:74411"/>
        <dbReference type="ChEBI" id="CHEBI:74449"/>
        <dbReference type="EC" id="2.1.1.266"/>
    </reaction>
</comment>
<evidence type="ECO:0000256" key="1">
    <source>
        <dbReference type="HAMAP-Rule" id="MF_00934"/>
    </source>
</evidence>
<keyword evidence="1" id="KW-0698">rRNA processing</keyword>
<proteinExistence type="inferred from homology"/>
<feature type="active site" description="Proton acceptor" evidence="1">
    <location>
        <position position="160"/>
    </location>
</feature>
<protein>
    <recommendedName>
        <fullName evidence="1">Ribosomal RNA large subunit methyltransferase J</fullName>
        <ecNumber evidence="1">2.1.1.266</ecNumber>
    </recommendedName>
    <alternativeName>
        <fullName evidence="1">23S rRNA (adenine(2030)-N6)-methyltransferase</fullName>
    </alternativeName>
    <alternativeName>
        <fullName evidence="1">23S rRNA m6A2030 methyltransferase</fullName>
    </alternativeName>
</protein>
<keyword evidence="1" id="KW-0694">RNA-binding</keyword>
<dbReference type="PATRIC" id="fig|1317118.6.peg.3095"/>
<reference evidence="2 3" key="1">
    <citation type="journal article" date="2014" name="Antonie Van Leeuwenhoek">
        <title>Roseivivax atlanticus sp. nov., isolated from surface seawater of the Atlantic Ocean.</title>
        <authorList>
            <person name="Li G."/>
            <person name="Lai Q."/>
            <person name="Liu X."/>
            <person name="Sun F."/>
            <person name="Shao Z."/>
        </authorList>
    </citation>
    <scope>NUCLEOTIDE SEQUENCE [LARGE SCALE GENOMIC DNA]</scope>
    <source>
        <strain evidence="2 3">22II-s10s</strain>
    </source>
</reference>
<sequence length="268" mass="29344">MLSYQHAYHAGNLADVHKHAALAWTLDYLTRKDKPLSYIETHAGRGLYDLSGAEAVKTGEAAAGIVRAADWFGADHPYRWAVDAVRAAHGADAYPGSPLIARHLLRATDPMHLAELHPAEHAALEAAMAGTGAQVHKQDGLALAQSLCPPDPRRGVLLCDPSWEIKSDYEDIPRAFQKLARKWNVGILILWYPLLRDGPHGAMARALEAAFPEGLRHEVRFPPVREGHRMEGSGLFVVNPPWGLDGALADLSRTFSRRLGTRSPRTAT</sequence>
<dbReference type="Pfam" id="PF04378">
    <property type="entry name" value="RsmJ"/>
    <property type="match status" value="1"/>
</dbReference>
<evidence type="ECO:0000313" key="3">
    <source>
        <dbReference type="Proteomes" id="UP000019063"/>
    </source>
</evidence>
<dbReference type="GO" id="GO:0003723">
    <property type="term" value="F:RNA binding"/>
    <property type="evidence" value="ECO:0007669"/>
    <property type="project" value="UniProtKB-UniRule"/>
</dbReference>
<dbReference type="Proteomes" id="UP000019063">
    <property type="component" value="Unassembled WGS sequence"/>
</dbReference>
<dbReference type="InterPro" id="IPR029063">
    <property type="entry name" value="SAM-dependent_MTases_sf"/>
</dbReference>
<feature type="binding site" evidence="1">
    <location>
        <position position="42"/>
    </location>
    <ligand>
        <name>S-adenosyl-L-methionine</name>
        <dbReference type="ChEBI" id="CHEBI:59789"/>
    </ligand>
</feature>
<keyword evidence="3" id="KW-1185">Reference proteome</keyword>
<dbReference type="GO" id="GO:0005829">
    <property type="term" value="C:cytosol"/>
    <property type="evidence" value="ECO:0007669"/>
    <property type="project" value="TreeGrafter"/>
</dbReference>
<dbReference type="PANTHER" id="PTHR37426">
    <property type="entry name" value="RIBOSOMAL RNA LARGE SUBUNIT METHYLTRANSFERASE J"/>
    <property type="match status" value="1"/>
</dbReference>
<dbReference type="RefSeq" id="WP_043845570.1">
    <property type="nucleotide sequence ID" value="NZ_AQQW01000009.1"/>
</dbReference>
<dbReference type="PANTHER" id="PTHR37426:SF1">
    <property type="entry name" value="RIBOSOMAL RNA LARGE SUBUNIT METHYLTRANSFERASE J"/>
    <property type="match status" value="1"/>
</dbReference>